<dbReference type="Proteomes" id="UP001055072">
    <property type="component" value="Unassembled WGS sequence"/>
</dbReference>
<proteinExistence type="predicted"/>
<comment type="caution">
    <text evidence="1">The sequence shown here is derived from an EMBL/GenBank/DDBJ whole genome shotgun (WGS) entry which is preliminary data.</text>
</comment>
<organism evidence="1 2">
    <name type="scientific">Irpex rosettiformis</name>
    <dbReference type="NCBI Taxonomy" id="378272"/>
    <lineage>
        <taxon>Eukaryota</taxon>
        <taxon>Fungi</taxon>
        <taxon>Dikarya</taxon>
        <taxon>Basidiomycota</taxon>
        <taxon>Agaricomycotina</taxon>
        <taxon>Agaricomycetes</taxon>
        <taxon>Polyporales</taxon>
        <taxon>Irpicaceae</taxon>
        <taxon>Irpex</taxon>
    </lineage>
</organism>
<dbReference type="EMBL" id="MU274900">
    <property type="protein sequence ID" value="KAI0094615.1"/>
    <property type="molecule type" value="Genomic_DNA"/>
</dbReference>
<reference evidence="1" key="1">
    <citation type="journal article" date="2021" name="Environ. Microbiol.">
        <title>Gene family expansions and transcriptome signatures uncover fungal adaptations to wood decay.</title>
        <authorList>
            <person name="Hage H."/>
            <person name="Miyauchi S."/>
            <person name="Viragh M."/>
            <person name="Drula E."/>
            <person name="Min B."/>
            <person name="Chaduli D."/>
            <person name="Navarro D."/>
            <person name="Favel A."/>
            <person name="Norest M."/>
            <person name="Lesage-Meessen L."/>
            <person name="Balint B."/>
            <person name="Merenyi Z."/>
            <person name="de Eugenio L."/>
            <person name="Morin E."/>
            <person name="Martinez A.T."/>
            <person name="Baldrian P."/>
            <person name="Stursova M."/>
            <person name="Martinez M.J."/>
            <person name="Novotny C."/>
            <person name="Magnuson J.K."/>
            <person name="Spatafora J.W."/>
            <person name="Maurice S."/>
            <person name="Pangilinan J."/>
            <person name="Andreopoulos W."/>
            <person name="LaButti K."/>
            <person name="Hundley H."/>
            <person name="Na H."/>
            <person name="Kuo A."/>
            <person name="Barry K."/>
            <person name="Lipzen A."/>
            <person name="Henrissat B."/>
            <person name="Riley R."/>
            <person name="Ahrendt S."/>
            <person name="Nagy L.G."/>
            <person name="Grigoriev I.V."/>
            <person name="Martin F."/>
            <person name="Rosso M.N."/>
        </authorList>
    </citation>
    <scope>NUCLEOTIDE SEQUENCE</scope>
    <source>
        <strain evidence="1">CBS 384.51</strain>
    </source>
</reference>
<accession>A0ACB8ULP0</accession>
<keyword evidence="2" id="KW-1185">Reference proteome</keyword>
<protein>
    <submittedName>
        <fullName evidence="1">Peroxisomal biogenesis factor 11</fullName>
    </submittedName>
</protein>
<gene>
    <name evidence="1" type="ORF">BDY19DRAFT_32960</name>
</gene>
<evidence type="ECO:0000313" key="2">
    <source>
        <dbReference type="Proteomes" id="UP001055072"/>
    </source>
</evidence>
<name>A0ACB8ULP0_9APHY</name>
<evidence type="ECO:0000313" key="1">
    <source>
        <dbReference type="EMBL" id="KAI0094615.1"/>
    </source>
</evidence>
<sequence>MATIAQQVVFHPVVSESLKVWSTTVGRDKTYRAVQYFARFLAWFLLSKGEKINAARWNALKSHLALGRKLMRLGKPLEHLQSALKATTASGPAVEQLTTIGRQLAYFGYLSNDALVWANSVKFWNLKPSTAARVNKLANQFWLAGILFSITFGLLKSARISSEIKDLQSSGVWTEKGTQADRDAKILSLERTTAGVRYQFIIDLFDVWIPATNLGFVNLNDGVLGLFGLASSLLALRTQWLSVTGRK</sequence>